<accession>A0A6F8ZDT0</accession>
<dbReference type="GO" id="GO:0005829">
    <property type="term" value="C:cytosol"/>
    <property type="evidence" value="ECO:0007669"/>
    <property type="project" value="TreeGrafter"/>
</dbReference>
<dbReference type="GO" id="GO:0008477">
    <property type="term" value="F:purine nucleosidase activity"/>
    <property type="evidence" value="ECO:0007669"/>
    <property type="project" value="UniProtKB-EC"/>
</dbReference>
<dbReference type="Pfam" id="PF01156">
    <property type="entry name" value="IU_nuc_hydro"/>
    <property type="match status" value="1"/>
</dbReference>
<dbReference type="InterPro" id="IPR036452">
    <property type="entry name" value="Ribo_hydro-like"/>
</dbReference>
<proteinExistence type="predicted"/>
<sequence length="310" mass="32578">MAGRAVPLILDMDPGVDDALALVTALRGGRVAGVSTVAGNAAAADTCRNARLVLARAGSPGLPVAAGAERPLFADPLPAEAVHGPHGLWQAEEAPGPLPTPWPEPAWRWLGRLLEGTEPVDLLATGPLTNLARVFLWFDGRPPALDTLVIMGGSLSAGNVTPTAEYNLYADPEAAEVVLAAAGRGRTRLVGLDVTRRVRFTRGDAARLAGLGGTLGPWLAEVVTAYVEAAARRHPQGPPGAAIHDVVALAALEQPELFEWEERPLGVVTTGPWRGSLLPLPPEAGRAPVAVARRVDVEGFGRWFWRRLGL</sequence>
<keyword evidence="1 4" id="KW-0378">Hydrolase</keyword>
<dbReference type="SUPFAM" id="SSF53590">
    <property type="entry name" value="Nucleoside hydrolase"/>
    <property type="match status" value="1"/>
</dbReference>
<dbReference type="Gene3D" id="3.90.245.10">
    <property type="entry name" value="Ribonucleoside hydrolase-like"/>
    <property type="match status" value="1"/>
</dbReference>
<keyword evidence="2 4" id="KW-0326">Glycosidase</keyword>
<evidence type="ECO:0000256" key="1">
    <source>
        <dbReference type="ARBA" id="ARBA00022801"/>
    </source>
</evidence>
<dbReference type="EMBL" id="LR778114">
    <property type="protein sequence ID" value="CAB1128166.1"/>
    <property type="molecule type" value="Genomic_DNA"/>
</dbReference>
<dbReference type="AlphaFoldDB" id="A0A6F8ZDT0"/>
<dbReference type="KEGG" id="hfv:R50_0660"/>
<reference evidence="4 5" key="1">
    <citation type="submission" date="2020-02" db="EMBL/GenBank/DDBJ databases">
        <authorList>
            <person name="Hogendoorn C."/>
        </authorList>
    </citation>
    <scope>NUCLEOTIDE SEQUENCE [LARGE SCALE GENOMIC DNA]</scope>
    <source>
        <strain evidence="4">R501</strain>
    </source>
</reference>
<evidence type="ECO:0000259" key="3">
    <source>
        <dbReference type="Pfam" id="PF01156"/>
    </source>
</evidence>
<evidence type="ECO:0000256" key="2">
    <source>
        <dbReference type="ARBA" id="ARBA00023295"/>
    </source>
</evidence>
<dbReference type="InterPro" id="IPR023186">
    <property type="entry name" value="IUNH"/>
</dbReference>
<evidence type="ECO:0000313" key="4">
    <source>
        <dbReference type="EMBL" id="CAB1128166.1"/>
    </source>
</evidence>
<dbReference type="PANTHER" id="PTHR12304">
    <property type="entry name" value="INOSINE-URIDINE PREFERRING NUCLEOSIDE HYDROLASE"/>
    <property type="match status" value="1"/>
</dbReference>
<feature type="domain" description="Inosine/uridine-preferring nucleoside hydrolase" evidence="3">
    <location>
        <begin position="8"/>
        <end position="300"/>
    </location>
</feature>
<evidence type="ECO:0000313" key="5">
    <source>
        <dbReference type="Proteomes" id="UP000503399"/>
    </source>
</evidence>
<gene>
    <name evidence="4" type="ORF">R50_0660</name>
</gene>
<dbReference type="PANTHER" id="PTHR12304:SF4">
    <property type="entry name" value="URIDINE NUCLEOSIDASE"/>
    <property type="match status" value="1"/>
</dbReference>
<organism evidence="4 5">
    <name type="scientific">Candidatus Hydrogenisulfobacillus filiaventi</name>
    <dbReference type="NCBI Taxonomy" id="2707344"/>
    <lineage>
        <taxon>Bacteria</taxon>
        <taxon>Bacillati</taxon>
        <taxon>Bacillota</taxon>
        <taxon>Clostridia</taxon>
        <taxon>Eubacteriales</taxon>
        <taxon>Clostridiales Family XVII. Incertae Sedis</taxon>
        <taxon>Candidatus Hydrogenisulfobacillus</taxon>
    </lineage>
</organism>
<dbReference type="InterPro" id="IPR001910">
    <property type="entry name" value="Inosine/uridine_hydrolase_dom"/>
</dbReference>
<keyword evidence="5" id="KW-1185">Reference proteome</keyword>
<protein>
    <submittedName>
        <fullName evidence="4">Inosine-uridine preferring nucleoside hydrolase</fullName>
        <ecNumber evidence="4">3.2.2.1</ecNumber>
    </submittedName>
</protein>
<dbReference type="Proteomes" id="UP000503399">
    <property type="component" value="Chromosome"/>
</dbReference>
<dbReference type="EC" id="3.2.2.1" evidence="4"/>
<dbReference type="GO" id="GO:0006152">
    <property type="term" value="P:purine nucleoside catabolic process"/>
    <property type="evidence" value="ECO:0007669"/>
    <property type="project" value="TreeGrafter"/>
</dbReference>
<name>A0A6F8ZDT0_9FIRM</name>